<evidence type="ECO:0000259" key="9">
    <source>
        <dbReference type="Pfam" id="PF01529"/>
    </source>
</evidence>
<feature type="transmembrane region" description="Helical" evidence="7">
    <location>
        <begin position="69"/>
        <end position="91"/>
    </location>
</feature>
<keyword evidence="3 7" id="KW-0812">Transmembrane</keyword>
<dbReference type="InterPro" id="IPR039859">
    <property type="entry name" value="PFA4/ZDH16/20/ERF2-like"/>
</dbReference>
<evidence type="ECO:0000256" key="8">
    <source>
        <dbReference type="SAM" id="MobiDB-lite"/>
    </source>
</evidence>
<comment type="subcellular location">
    <subcellularLocation>
        <location evidence="1">Membrane</location>
        <topology evidence="1">Multi-pass membrane protein</topology>
    </subcellularLocation>
</comment>
<dbReference type="PROSITE" id="PS50216">
    <property type="entry name" value="DHHC"/>
    <property type="match status" value="1"/>
</dbReference>
<keyword evidence="2 7" id="KW-0808">Transferase</keyword>
<dbReference type="PANTHER" id="PTHR22883">
    <property type="entry name" value="ZINC FINGER DHHC DOMAIN CONTAINING PROTEIN"/>
    <property type="match status" value="1"/>
</dbReference>
<dbReference type="GO" id="GO:0016020">
    <property type="term" value="C:membrane"/>
    <property type="evidence" value="ECO:0007669"/>
    <property type="project" value="UniProtKB-SubCell"/>
</dbReference>
<feature type="compositionally biased region" description="Basic residues" evidence="8">
    <location>
        <begin position="1"/>
        <end position="10"/>
    </location>
</feature>
<keyword evidence="4 7" id="KW-1133">Transmembrane helix</keyword>
<evidence type="ECO:0000256" key="7">
    <source>
        <dbReference type="RuleBase" id="RU079119"/>
    </source>
</evidence>
<evidence type="ECO:0000256" key="6">
    <source>
        <dbReference type="ARBA" id="ARBA00023315"/>
    </source>
</evidence>
<dbReference type="EC" id="2.3.1.225" evidence="7"/>
<feature type="compositionally biased region" description="Polar residues" evidence="8">
    <location>
        <begin position="16"/>
        <end position="29"/>
    </location>
</feature>
<feature type="domain" description="Palmitoyltransferase DHHC" evidence="9">
    <location>
        <begin position="138"/>
        <end position="242"/>
    </location>
</feature>
<dbReference type="AlphaFoldDB" id="A0A7S0ZQA8"/>
<protein>
    <recommendedName>
        <fullName evidence="7">Palmitoyltransferase</fullName>
        <ecNumber evidence="7">2.3.1.225</ecNumber>
    </recommendedName>
</protein>
<evidence type="ECO:0000256" key="5">
    <source>
        <dbReference type="ARBA" id="ARBA00023136"/>
    </source>
</evidence>
<dbReference type="GO" id="GO:0019706">
    <property type="term" value="F:protein-cysteine S-palmitoyltransferase activity"/>
    <property type="evidence" value="ECO:0007669"/>
    <property type="project" value="UniProtKB-EC"/>
</dbReference>
<organism evidence="10">
    <name type="scientific">Noctiluca scintillans</name>
    <name type="common">Sea sparkle</name>
    <name type="synonym">Red tide dinoflagellate</name>
    <dbReference type="NCBI Taxonomy" id="2966"/>
    <lineage>
        <taxon>Eukaryota</taxon>
        <taxon>Sar</taxon>
        <taxon>Alveolata</taxon>
        <taxon>Dinophyceae</taxon>
        <taxon>Noctilucales</taxon>
        <taxon>Noctilucaceae</taxon>
        <taxon>Noctiluca</taxon>
    </lineage>
</organism>
<comment type="domain">
    <text evidence="7">The DHHC domain is required for palmitoyltransferase activity.</text>
</comment>
<reference evidence="10" key="1">
    <citation type="submission" date="2021-01" db="EMBL/GenBank/DDBJ databases">
        <authorList>
            <person name="Corre E."/>
            <person name="Pelletier E."/>
            <person name="Niang G."/>
            <person name="Scheremetjew M."/>
            <person name="Finn R."/>
            <person name="Kale V."/>
            <person name="Holt S."/>
            <person name="Cochrane G."/>
            <person name="Meng A."/>
            <person name="Brown T."/>
            <person name="Cohen L."/>
        </authorList>
    </citation>
    <scope>NUCLEOTIDE SEQUENCE</scope>
</reference>
<evidence type="ECO:0000256" key="1">
    <source>
        <dbReference type="ARBA" id="ARBA00004141"/>
    </source>
</evidence>
<feature type="transmembrane region" description="Helical" evidence="7">
    <location>
        <begin position="204"/>
        <end position="226"/>
    </location>
</feature>
<feature type="transmembrane region" description="Helical" evidence="7">
    <location>
        <begin position="97"/>
        <end position="123"/>
    </location>
</feature>
<proteinExistence type="inferred from homology"/>
<sequence>MWQPQGHHRPMPLAPSMSSPTYYAGQNPSKVPECDEECAEEECNPDACGDEHRPPKDDHHTCGVDTRPLLPLGLTSSALLSAVVMLVVQLPLLSGSIGLAITLYIVFGTLYLVTIGCMAYCIFCDPGTLRRDQEDVRRAHKTWLYKKPVRRYDHYCRWLCNCIGLLNHREFALMCTGLVTMGLTGAFVDVIVLCLLFQDWDWISAILICFHLAYSTTILVLAGPILKIHIGLISRNELAAEWKRNDYYVTERDGKLIPVNELDDEEFNTKFDSFMYDKRRNVFDKGLVGNCLAFWCIPRWAPDQLGEF</sequence>
<feature type="region of interest" description="Disordered" evidence="8">
    <location>
        <begin position="1"/>
        <end position="32"/>
    </location>
</feature>
<dbReference type="GO" id="GO:0005783">
    <property type="term" value="C:endoplasmic reticulum"/>
    <property type="evidence" value="ECO:0007669"/>
    <property type="project" value="TreeGrafter"/>
</dbReference>
<feature type="transmembrane region" description="Helical" evidence="7">
    <location>
        <begin position="171"/>
        <end position="198"/>
    </location>
</feature>
<keyword evidence="6 7" id="KW-0012">Acyltransferase</keyword>
<comment type="similarity">
    <text evidence="7">Belongs to the DHHC palmitoyltransferase family.</text>
</comment>
<dbReference type="GO" id="GO:0006612">
    <property type="term" value="P:protein targeting to membrane"/>
    <property type="evidence" value="ECO:0007669"/>
    <property type="project" value="TreeGrafter"/>
</dbReference>
<dbReference type="EMBL" id="HBFQ01005036">
    <property type="protein sequence ID" value="CAD8829192.1"/>
    <property type="molecule type" value="Transcribed_RNA"/>
</dbReference>
<evidence type="ECO:0000256" key="4">
    <source>
        <dbReference type="ARBA" id="ARBA00022989"/>
    </source>
</evidence>
<evidence type="ECO:0000256" key="3">
    <source>
        <dbReference type="ARBA" id="ARBA00022692"/>
    </source>
</evidence>
<gene>
    <name evidence="10" type="ORF">NSCI0253_LOCUS3538</name>
</gene>
<accession>A0A7S0ZQA8</accession>
<evidence type="ECO:0000256" key="2">
    <source>
        <dbReference type="ARBA" id="ARBA00022679"/>
    </source>
</evidence>
<name>A0A7S0ZQA8_NOCSC</name>
<dbReference type="Pfam" id="PF01529">
    <property type="entry name" value="DHHC"/>
    <property type="match status" value="1"/>
</dbReference>
<dbReference type="GO" id="GO:0005794">
    <property type="term" value="C:Golgi apparatus"/>
    <property type="evidence" value="ECO:0007669"/>
    <property type="project" value="TreeGrafter"/>
</dbReference>
<keyword evidence="5 7" id="KW-0472">Membrane</keyword>
<dbReference type="InterPro" id="IPR001594">
    <property type="entry name" value="Palmitoyltrfase_DHHC"/>
</dbReference>
<evidence type="ECO:0000313" key="10">
    <source>
        <dbReference type="EMBL" id="CAD8829192.1"/>
    </source>
</evidence>
<comment type="catalytic activity">
    <reaction evidence="7">
        <text>L-cysteinyl-[protein] + hexadecanoyl-CoA = S-hexadecanoyl-L-cysteinyl-[protein] + CoA</text>
        <dbReference type="Rhea" id="RHEA:36683"/>
        <dbReference type="Rhea" id="RHEA-COMP:10131"/>
        <dbReference type="Rhea" id="RHEA-COMP:11032"/>
        <dbReference type="ChEBI" id="CHEBI:29950"/>
        <dbReference type="ChEBI" id="CHEBI:57287"/>
        <dbReference type="ChEBI" id="CHEBI:57379"/>
        <dbReference type="ChEBI" id="CHEBI:74151"/>
        <dbReference type="EC" id="2.3.1.225"/>
    </reaction>
</comment>